<organism evidence="9 10">
    <name type="scientific">Plastoroseomonas hellenica</name>
    <dbReference type="NCBI Taxonomy" id="2687306"/>
    <lineage>
        <taxon>Bacteria</taxon>
        <taxon>Pseudomonadati</taxon>
        <taxon>Pseudomonadota</taxon>
        <taxon>Alphaproteobacteria</taxon>
        <taxon>Acetobacterales</taxon>
        <taxon>Acetobacteraceae</taxon>
        <taxon>Plastoroseomonas</taxon>
    </lineage>
</organism>
<feature type="transmembrane region" description="Helical" evidence="8">
    <location>
        <begin position="706"/>
        <end position="730"/>
    </location>
</feature>
<keyword evidence="3" id="KW-0808">Transferase</keyword>
<comment type="caution">
    <text evidence="9">The sequence shown here is derived from an EMBL/GenBank/DDBJ whole genome shotgun (WGS) entry which is preliminary data.</text>
</comment>
<feature type="transmembrane region" description="Helical" evidence="8">
    <location>
        <begin position="821"/>
        <end position="840"/>
    </location>
</feature>
<gene>
    <name evidence="9" type="ORF">GXW71_06695</name>
</gene>
<keyword evidence="10" id="KW-1185">Reference proteome</keyword>
<keyword evidence="6 8" id="KW-1133">Transmembrane helix</keyword>
<proteinExistence type="predicted"/>
<dbReference type="InterPro" id="IPR017853">
    <property type="entry name" value="GH"/>
</dbReference>
<comment type="subcellular location">
    <subcellularLocation>
        <location evidence="1">Membrane</location>
        <topology evidence="1">Multi-pass membrane protein</topology>
    </subcellularLocation>
</comment>
<sequence>MNAPVRPLSLAKAGKGRTRSLFHPATLAILALVALAHLGAWWALNRPAALPDFNGQVAGLAFAPYQRGQSAEGNNWPSAEEIAGDLRTVAPMTRNIRTYAVHGGLERIPELAASQGLDLRVTLGSWLDRRLDRNATEIRSLIDTARANRNVDRVLVGNEAVLRGDLTPQQLIGYMDQVRRQVRQPVSTAEPWHVWLDHPELAQSVDFITIHLLPYWEGLPVDGALRFIMEKLDQIAARFPGKPIVIGEVGWPSAGRDIGAARATRVNQAEFMRRFFIEAQRRGLNYFVMEAFDQPWKVSFEGRAAGHWGMLDLDRQPKWSLTGPVQETPAWPLWAGGATLFAFAASFFFLKRRPDIRWQGKLMLAGLAQLFVVGTTLTLLAMSETYLSASAAAVWGVLVAGQVMLLALLLSDSFELAETIFGRIWKRRWPALPAPEGMVLPKVSIHIPICNEPPHMVRQTLDALAELDYPDYEVLVIDNNTKDPALWEPVAEHCARLGPKFRFFHLGKWPGFKAGALNFGLRQTADDAEVVGVIDSDYVVNPDWLRRMVPFFNDPKVGFTQSPQDYRDAKESLFKRMMFWEYAGFFRAGMVTRNERNAIIQHGTMTLVRKAAMVDAGGWAEWCICEDSELGLKLMRQGWEAVYVPDSMGRGVMPDDFAAYRKQRHRWAYGAVQIMKGHLGALLNPFRRDLTWGQRWHFVMGWMPWFGDALGLVFVLGGIAWSMGLIFAPVRTEFPILLFMLPSIGLFLFKLVQIMALYAARVPCGWRDRVGAAFAGLALTHTIGKAMLAGIFTKRAPFLRTPKMKDAPALVQGLVMAREELALLVLLWGSAIGVTIVHKAGTWEAILWTAVLLVQSVPYLAAVAVSLIAAMPTRRALVLPATGGNAPIPQQAGHAGTALARTGDGL</sequence>
<dbReference type="PANTHER" id="PTHR43867:SF4">
    <property type="entry name" value="BETA-(1-3)-GLUCOSYL TRANSFERASE"/>
    <property type="match status" value="1"/>
</dbReference>
<evidence type="ECO:0000256" key="6">
    <source>
        <dbReference type="ARBA" id="ARBA00022989"/>
    </source>
</evidence>
<feature type="transmembrane region" description="Helical" evidence="8">
    <location>
        <begin position="737"/>
        <end position="760"/>
    </location>
</feature>
<feature type="transmembrane region" description="Helical" evidence="8">
    <location>
        <begin position="331"/>
        <end position="350"/>
    </location>
</feature>
<evidence type="ECO:0000313" key="9">
    <source>
        <dbReference type="EMBL" id="MBR0664042.1"/>
    </source>
</evidence>
<evidence type="ECO:0000313" key="10">
    <source>
        <dbReference type="Proteomes" id="UP001196870"/>
    </source>
</evidence>
<protein>
    <submittedName>
        <fullName evidence="9">Glycosyltransferase</fullName>
    </submittedName>
</protein>
<feature type="transmembrane region" description="Helical" evidence="8">
    <location>
        <begin position="667"/>
        <end position="686"/>
    </location>
</feature>
<accession>A0ABS5EUS3</accession>
<dbReference type="SUPFAM" id="SSF51445">
    <property type="entry name" value="(Trans)glycosidases"/>
    <property type="match status" value="1"/>
</dbReference>
<dbReference type="SUPFAM" id="SSF53448">
    <property type="entry name" value="Nucleotide-diphospho-sugar transferases"/>
    <property type="match status" value="1"/>
</dbReference>
<dbReference type="Pfam" id="PF13641">
    <property type="entry name" value="Glyco_tranf_2_3"/>
    <property type="match status" value="1"/>
</dbReference>
<feature type="transmembrane region" description="Helical" evidence="8">
    <location>
        <begin position="389"/>
        <end position="410"/>
    </location>
</feature>
<dbReference type="RefSeq" id="WP_211851641.1">
    <property type="nucleotide sequence ID" value="NZ_JAAGBB010000006.1"/>
</dbReference>
<reference evidence="10" key="1">
    <citation type="journal article" date="2021" name="Syst. Appl. Microbiol.">
        <title>Roseomonas hellenica sp. nov., isolated from roots of wild-growing Alkanna tinctoria.</title>
        <authorList>
            <person name="Rat A."/>
            <person name="Naranjo H.D."/>
            <person name="Lebbe L."/>
            <person name="Cnockaert M."/>
            <person name="Krigas N."/>
            <person name="Grigoriadou K."/>
            <person name="Maloupa E."/>
            <person name="Willems A."/>
        </authorList>
    </citation>
    <scope>NUCLEOTIDE SEQUENCE [LARGE SCALE GENOMIC DNA]</scope>
    <source>
        <strain evidence="10">LMG 31523</strain>
    </source>
</reference>
<dbReference type="Gene3D" id="3.20.20.80">
    <property type="entry name" value="Glycosidases"/>
    <property type="match status" value="1"/>
</dbReference>
<evidence type="ECO:0000256" key="7">
    <source>
        <dbReference type="ARBA" id="ARBA00023136"/>
    </source>
</evidence>
<evidence type="ECO:0000256" key="3">
    <source>
        <dbReference type="ARBA" id="ARBA00022679"/>
    </source>
</evidence>
<dbReference type="EMBL" id="JAAGBB010000006">
    <property type="protein sequence ID" value="MBR0664042.1"/>
    <property type="molecule type" value="Genomic_DNA"/>
</dbReference>
<dbReference type="Pfam" id="PF00332">
    <property type="entry name" value="Glyco_hydro_17"/>
    <property type="match status" value="1"/>
</dbReference>
<keyword evidence="7 8" id="KW-0472">Membrane</keyword>
<feature type="transmembrane region" description="Helical" evidence="8">
    <location>
        <begin position="362"/>
        <end position="383"/>
    </location>
</feature>
<dbReference type="InterPro" id="IPR000490">
    <property type="entry name" value="Glyco_hydro_17"/>
</dbReference>
<dbReference type="PANTHER" id="PTHR43867">
    <property type="entry name" value="CELLULOSE SYNTHASE CATALYTIC SUBUNIT A [UDP-FORMING]"/>
    <property type="match status" value="1"/>
</dbReference>
<evidence type="ECO:0000256" key="2">
    <source>
        <dbReference type="ARBA" id="ARBA00022676"/>
    </source>
</evidence>
<keyword evidence="5" id="KW-0378">Hydrolase</keyword>
<keyword evidence="4 8" id="KW-0812">Transmembrane</keyword>
<evidence type="ECO:0000256" key="5">
    <source>
        <dbReference type="ARBA" id="ARBA00022801"/>
    </source>
</evidence>
<feature type="transmembrane region" description="Helical" evidence="8">
    <location>
        <begin position="772"/>
        <end position="793"/>
    </location>
</feature>
<feature type="transmembrane region" description="Helical" evidence="8">
    <location>
        <begin position="21"/>
        <end position="44"/>
    </location>
</feature>
<dbReference type="Proteomes" id="UP001196870">
    <property type="component" value="Unassembled WGS sequence"/>
</dbReference>
<name>A0ABS5EUS3_9PROT</name>
<evidence type="ECO:0000256" key="8">
    <source>
        <dbReference type="SAM" id="Phobius"/>
    </source>
</evidence>
<keyword evidence="2" id="KW-0328">Glycosyltransferase</keyword>
<feature type="transmembrane region" description="Helical" evidence="8">
    <location>
        <begin position="846"/>
        <end position="870"/>
    </location>
</feature>
<dbReference type="Gene3D" id="3.90.550.10">
    <property type="entry name" value="Spore Coat Polysaccharide Biosynthesis Protein SpsA, Chain A"/>
    <property type="match status" value="1"/>
</dbReference>
<dbReference type="InterPro" id="IPR029044">
    <property type="entry name" value="Nucleotide-diphossugar_trans"/>
</dbReference>
<evidence type="ECO:0000256" key="1">
    <source>
        <dbReference type="ARBA" id="ARBA00004141"/>
    </source>
</evidence>
<evidence type="ECO:0000256" key="4">
    <source>
        <dbReference type="ARBA" id="ARBA00022692"/>
    </source>
</evidence>
<dbReference type="InterPro" id="IPR050321">
    <property type="entry name" value="Glycosyltr_2/OpgH_subfam"/>
</dbReference>